<reference evidence="2" key="1">
    <citation type="submission" date="2025-08" db="UniProtKB">
        <authorList>
            <consortium name="Ensembl"/>
        </authorList>
    </citation>
    <scope>IDENTIFICATION</scope>
</reference>
<evidence type="ECO:0000313" key="2">
    <source>
        <dbReference type="Ensembl" id="ENSMNEP00000033836.1"/>
    </source>
</evidence>
<keyword evidence="1" id="KW-0472">Membrane</keyword>
<name>A0A2K6DD40_MACNE</name>
<keyword evidence="3" id="KW-1185">Reference proteome</keyword>
<sequence length="75" mass="8669">MSTLASKKLLLHIPGTVNIFLYQNCYYAAFIWAGFIILHCEIALQWITTARRTYICIQMSKAFVATYYIAYTPSH</sequence>
<evidence type="ECO:0000313" key="3">
    <source>
        <dbReference type="Proteomes" id="UP000233120"/>
    </source>
</evidence>
<dbReference type="Ensembl" id="ENSMNET00000058283.1">
    <property type="protein sequence ID" value="ENSMNEP00000033836.1"/>
    <property type="gene ID" value="ENSMNEG00000040156.1"/>
</dbReference>
<accession>A0A2K6DD40</accession>
<protein>
    <submittedName>
        <fullName evidence="2">Uncharacterized protein</fullName>
    </submittedName>
</protein>
<dbReference type="OMA" id="SCIQMSK"/>
<organism evidence="2 3">
    <name type="scientific">Macaca nemestrina</name>
    <name type="common">Pig-tailed macaque</name>
    <dbReference type="NCBI Taxonomy" id="9545"/>
    <lineage>
        <taxon>Eukaryota</taxon>
        <taxon>Metazoa</taxon>
        <taxon>Chordata</taxon>
        <taxon>Craniata</taxon>
        <taxon>Vertebrata</taxon>
        <taxon>Euteleostomi</taxon>
        <taxon>Mammalia</taxon>
        <taxon>Eutheria</taxon>
        <taxon>Euarchontoglires</taxon>
        <taxon>Primates</taxon>
        <taxon>Haplorrhini</taxon>
        <taxon>Catarrhini</taxon>
        <taxon>Cercopithecidae</taxon>
        <taxon>Cercopithecinae</taxon>
        <taxon>Macaca</taxon>
    </lineage>
</organism>
<proteinExistence type="predicted"/>
<keyword evidence="1" id="KW-0812">Transmembrane</keyword>
<reference evidence="2" key="2">
    <citation type="submission" date="2025-09" db="UniProtKB">
        <authorList>
            <consortium name="Ensembl"/>
        </authorList>
    </citation>
    <scope>IDENTIFICATION</scope>
</reference>
<feature type="transmembrane region" description="Helical" evidence="1">
    <location>
        <begin position="20"/>
        <end position="44"/>
    </location>
</feature>
<dbReference type="GeneTree" id="ENSGT00900000143744"/>
<evidence type="ECO:0000256" key="1">
    <source>
        <dbReference type="SAM" id="Phobius"/>
    </source>
</evidence>
<dbReference type="Proteomes" id="UP000233120">
    <property type="component" value="Unassembled WGS sequence"/>
</dbReference>
<keyword evidence="1" id="KW-1133">Transmembrane helix</keyword>
<dbReference type="AlphaFoldDB" id="A0A2K6DD40"/>